<accession>A0A392NGR3</accession>
<keyword evidence="2" id="KW-1185">Reference proteome</keyword>
<sequence>MNGAEVVAAPAGPPVPLDWKFSQVFGERTAGEEVQEAFACVAVSYVVRNWIL</sequence>
<dbReference type="Proteomes" id="UP000265520">
    <property type="component" value="Unassembled WGS sequence"/>
</dbReference>
<gene>
    <name evidence="1" type="ORF">A2U01_0019411</name>
</gene>
<proteinExistence type="predicted"/>
<reference evidence="1 2" key="1">
    <citation type="journal article" date="2018" name="Front. Plant Sci.">
        <title>Red Clover (Trifolium pratense) and Zigzag Clover (T. medium) - A Picture of Genomic Similarities and Differences.</title>
        <authorList>
            <person name="Dluhosova J."/>
            <person name="Istvanek J."/>
            <person name="Nedelnik J."/>
            <person name="Repkova J."/>
        </authorList>
    </citation>
    <scope>NUCLEOTIDE SEQUENCE [LARGE SCALE GENOMIC DNA]</scope>
    <source>
        <strain evidence="2">cv. 10/8</strain>
        <tissue evidence="1">Leaf</tissue>
    </source>
</reference>
<comment type="caution">
    <text evidence="1">The sequence shown here is derived from an EMBL/GenBank/DDBJ whole genome shotgun (WGS) entry which is preliminary data.</text>
</comment>
<dbReference type="AlphaFoldDB" id="A0A392NGR3"/>
<dbReference type="EMBL" id="LXQA010037514">
    <property type="protein sequence ID" value="MCH98409.1"/>
    <property type="molecule type" value="Genomic_DNA"/>
</dbReference>
<evidence type="ECO:0000313" key="2">
    <source>
        <dbReference type="Proteomes" id="UP000265520"/>
    </source>
</evidence>
<organism evidence="1 2">
    <name type="scientific">Trifolium medium</name>
    <dbReference type="NCBI Taxonomy" id="97028"/>
    <lineage>
        <taxon>Eukaryota</taxon>
        <taxon>Viridiplantae</taxon>
        <taxon>Streptophyta</taxon>
        <taxon>Embryophyta</taxon>
        <taxon>Tracheophyta</taxon>
        <taxon>Spermatophyta</taxon>
        <taxon>Magnoliopsida</taxon>
        <taxon>eudicotyledons</taxon>
        <taxon>Gunneridae</taxon>
        <taxon>Pentapetalae</taxon>
        <taxon>rosids</taxon>
        <taxon>fabids</taxon>
        <taxon>Fabales</taxon>
        <taxon>Fabaceae</taxon>
        <taxon>Papilionoideae</taxon>
        <taxon>50 kb inversion clade</taxon>
        <taxon>NPAAA clade</taxon>
        <taxon>Hologalegina</taxon>
        <taxon>IRL clade</taxon>
        <taxon>Trifolieae</taxon>
        <taxon>Trifolium</taxon>
    </lineage>
</organism>
<protein>
    <submittedName>
        <fullName evidence="1">Phosphatase 2A regulatory subunit PR55 BETA</fullName>
    </submittedName>
</protein>
<evidence type="ECO:0000313" key="1">
    <source>
        <dbReference type="EMBL" id="MCH98409.1"/>
    </source>
</evidence>
<name>A0A392NGR3_9FABA</name>